<dbReference type="InterPro" id="IPR012677">
    <property type="entry name" value="Nucleotide-bd_a/b_plait_sf"/>
</dbReference>
<feature type="domain" description="RRM" evidence="8">
    <location>
        <begin position="325"/>
        <end position="405"/>
    </location>
</feature>
<dbReference type="Gene3D" id="3.30.70.330">
    <property type="match status" value="2"/>
</dbReference>
<name>A0AAN7V503_9COLE</name>
<dbReference type="SUPFAM" id="SSF54928">
    <property type="entry name" value="RNA-binding domain, RBD"/>
    <property type="match status" value="2"/>
</dbReference>
<accession>A0AAN7V503</accession>
<feature type="domain" description="RRM" evidence="8">
    <location>
        <begin position="187"/>
        <end position="273"/>
    </location>
</feature>
<dbReference type="PANTHER" id="PTHR15608">
    <property type="entry name" value="SPLICING FACTOR U2AF-ASSOCIATED PROTEIN 2"/>
    <property type="match status" value="1"/>
</dbReference>
<dbReference type="PANTHER" id="PTHR15608:SF0">
    <property type="entry name" value="HIV TAT-SPECIFIC FACTOR 1"/>
    <property type="match status" value="1"/>
</dbReference>
<gene>
    <name evidence="9" type="ORF">RI129_008257</name>
</gene>
<evidence type="ECO:0000256" key="6">
    <source>
        <dbReference type="PROSITE-ProRule" id="PRU00176"/>
    </source>
</evidence>
<dbReference type="CDD" id="cd12282">
    <property type="entry name" value="RRM2_TatSF1_like"/>
    <property type="match status" value="1"/>
</dbReference>
<keyword evidence="10" id="KW-1185">Reference proteome</keyword>
<dbReference type="GO" id="GO:0000398">
    <property type="term" value="P:mRNA splicing, via spliceosome"/>
    <property type="evidence" value="ECO:0007669"/>
    <property type="project" value="InterPro"/>
</dbReference>
<dbReference type="SMART" id="SM00360">
    <property type="entry name" value="RRM"/>
    <property type="match status" value="2"/>
</dbReference>
<evidence type="ECO:0000259" key="8">
    <source>
        <dbReference type="PROSITE" id="PS50102"/>
    </source>
</evidence>
<evidence type="ECO:0000313" key="9">
    <source>
        <dbReference type="EMBL" id="KAK5642090.1"/>
    </source>
</evidence>
<feature type="compositionally biased region" description="Basic and acidic residues" evidence="7">
    <location>
        <begin position="156"/>
        <end position="167"/>
    </location>
</feature>
<dbReference type="GO" id="GO:0005686">
    <property type="term" value="C:U2 snRNP"/>
    <property type="evidence" value="ECO:0007669"/>
    <property type="project" value="TreeGrafter"/>
</dbReference>
<evidence type="ECO:0000256" key="3">
    <source>
        <dbReference type="ARBA" id="ARBA00022737"/>
    </source>
</evidence>
<comment type="similarity">
    <text evidence="1">Belongs to the HTATSF1 family.</text>
</comment>
<dbReference type="GO" id="GO:0003723">
    <property type="term" value="F:RNA binding"/>
    <property type="evidence" value="ECO:0007669"/>
    <property type="project" value="UniProtKB-UniRule"/>
</dbReference>
<dbReference type="Proteomes" id="UP001329430">
    <property type="component" value="Chromosome 6"/>
</dbReference>
<dbReference type="FunFam" id="3.30.70.330:FF:000105">
    <property type="entry name" value="HIV Tat-specific factor 1 homolog"/>
    <property type="match status" value="1"/>
</dbReference>
<protein>
    <recommendedName>
        <fullName evidence="8">RRM domain-containing protein</fullName>
    </recommendedName>
</protein>
<dbReference type="InterPro" id="IPR000504">
    <property type="entry name" value="RRM_dom"/>
</dbReference>
<dbReference type="InterPro" id="IPR034392">
    <property type="entry name" value="TatSF1-like_RRM1"/>
</dbReference>
<reference evidence="9 10" key="1">
    <citation type="journal article" date="2024" name="Insects">
        <title>An Improved Chromosome-Level Genome Assembly of the Firefly Pyrocoelia pectoralis.</title>
        <authorList>
            <person name="Fu X."/>
            <person name="Meyer-Rochow V.B."/>
            <person name="Ballantyne L."/>
            <person name="Zhu X."/>
        </authorList>
    </citation>
    <scope>NUCLEOTIDE SEQUENCE [LARGE SCALE GENOMIC DNA]</scope>
    <source>
        <strain evidence="9">XCY_ONT2</strain>
    </source>
</reference>
<dbReference type="EMBL" id="JAVRBK010000006">
    <property type="protein sequence ID" value="KAK5642090.1"/>
    <property type="molecule type" value="Genomic_DNA"/>
</dbReference>
<evidence type="ECO:0000256" key="7">
    <source>
        <dbReference type="SAM" id="MobiDB-lite"/>
    </source>
</evidence>
<evidence type="ECO:0000256" key="5">
    <source>
        <dbReference type="ARBA" id="ARBA00023187"/>
    </source>
</evidence>
<dbReference type="CDD" id="cd12281">
    <property type="entry name" value="RRM1_TatSF1_like"/>
    <property type="match status" value="1"/>
</dbReference>
<keyword evidence="5" id="KW-0508">mRNA splicing</keyword>
<dbReference type="InterPro" id="IPR034393">
    <property type="entry name" value="TatSF1-like"/>
</dbReference>
<comment type="caution">
    <text evidence="9">The sequence shown here is derived from an EMBL/GenBank/DDBJ whole genome shotgun (WGS) entry which is preliminary data.</text>
</comment>
<sequence>MESEENENINKAEAEEDENPQEKTPKETCVEQNGALDSETEKKKENSTSQNVEANKDNIHYEGDIAVYTDPASKYQYTWSTEKEEWVLRDNTKYGFEDDTHTYTDNDGVKYFWDKEKNAWFPKLDDEFMAMYQLNYGFVDTEADPPKPVESVTKEVENKAEKIEQTTKRKAPPPEPTWFDIDDEHNTKVYVTNLPLSLTEEEFVDFMQKCGLVMRDLSSGKMKIKLYVDPETKAFKGDALCTYIRVESVNLALELLDGSDLKGNKVKIERAKFQMKGEFDPKLKPKKRKKKEVEKLKRMQEKLFDWRPEKMRGERAKHEKVVILTNVFIPNMFDADVSLILEIQQDLREECSKCGTVKKVIIYDQHPEGVAQVNMKEPEEADAVVQLLNGRWFGKRKLFAEIWNGRTKYKIAETDSQISQRIKKWDKFLEGEETTENNERKETKTKG</sequence>
<dbReference type="AlphaFoldDB" id="A0AAN7V503"/>
<evidence type="ECO:0000256" key="4">
    <source>
        <dbReference type="ARBA" id="ARBA00022884"/>
    </source>
</evidence>
<evidence type="ECO:0000313" key="10">
    <source>
        <dbReference type="Proteomes" id="UP001329430"/>
    </source>
</evidence>
<feature type="region of interest" description="Disordered" evidence="7">
    <location>
        <begin position="1"/>
        <end position="57"/>
    </location>
</feature>
<dbReference type="Pfam" id="PF00076">
    <property type="entry name" value="RRM_1"/>
    <property type="match status" value="2"/>
</dbReference>
<feature type="compositionally biased region" description="Basic and acidic residues" evidence="7">
    <location>
        <begin position="20"/>
        <end position="29"/>
    </location>
</feature>
<proteinExistence type="inferred from homology"/>
<dbReference type="InterPro" id="IPR035979">
    <property type="entry name" value="RBD_domain_sf"/>
</dbReference>
<keyword evidence="3" id="KW-0677">Repeat</keyword>
<organism evidence="9 10">
    <name type="scientific">Pyrocoelia pectoralis</name>
    <dbReference type="NCBI Taxonomy" id="417401"/>
    <lineage>
        <taxon>Eukaryota</taxon>
        <taxon>Metazoa</taxon>
        <taxon>Ecdysozoa</taxon>
        <taxon>Arthropoda</taxon>
        <taxon>Hexapoda</taxon>
        <taxon>Insecta</taxon>
        <taxon>Pterygota</taxon>
        <taxon>Neoptera</taxon>
        <taxon>Endopterygota</taxon>
        <taxon>Coleoptera</taxon>
        <taxon>Polyphaga</taxon>
        <taxon>Elateriformia</taxon>
        <taxon>Elateroidea</taxon>
        <taxon>Lampyridae</taxon>
        <taxon>Lampyrinae</taxon>
        <taxon>Pyrocoelia</taxon>
    </lineage>
</organism>
<dbReference type="GO" id="GO:0005684">
    <property type="term" value="C:U2-type spliceosomal complex"/>
    <property type="evidence" value="ECO:0007669"/>
    <property type="project" value="TreeGrafter"/>
</dbReference>
<evidence type="ECO:0000256" key="2">
    <source>
        <dbReference type="ARBA" id="ARBA00022664"/>
    </source>
</evidence>
<evidence type="ECO:0000256" key="1">
    <source>
        <dbReference type="ARBA" id="ARBA00007747"/>
    </source>
</evidence>
<feature type="region of interest" description="Disordered" evidence="7">
    <location>
        <begin position="156"/>
        <end position="178"/>
    </location>
</feature>
<dbReference type="PROSITE" id="PS50102">
    <property type="entry name" value="RRM"/>
    <property type="match status" value="2"/>
</dbReference>
<keyword evidence="4 6" id="KW-0694">RNA-binding</keyword>
<keyword evidence="2" id="KW-0507">mRNA processing</keyword>